<protein>
    <submittedName>
        <fullName evidence="2">Uncharacterized protein</fullName>
    </submittedName>
</protein>
<feature type="region of interest" description="Disordered" evidence="1">
    <location>
        <begin position="1"/>
        <end position="60"/>
    </location>
</feature>
<name>A0A401T4T8_CHIPU</name>
<dbReference type="AlphaFoldDB" id="A0A401T4T8"/>
<reference evidence="2 3" key="1">
    <citation type="journal article" date="2018" name="Nat. Ecol. Evol.">
        <title>Shark genomes provide insights into elasmobranch evolution and the origin of vertebrates.</title>
        <authorList>
            <person name="Hara Y"/>
            <person name="Yamaguchi K"/>
            <person name="Onimaru K"/>
            <person name="Kadota M"/>
            <person name="Koyanagi M"/>
            <person name="Keeley SD"/>
            <person name="Tatsumi K"/>
            <person name="Tanaka K"/>
            <person name="Motone F"/>
            <person name="Kageyama Y"/>
            <person name="Nozu R"/>
            <person name="Adachi N"/>
            <person name="Nishimura O"/>
            <person name="Nakagawa R"/>
            <person name="Tanegashima C"/>
            <person name="Kiyatake I"/>
            <person name="Matsumoto R"/>
            <person name="Murakumo K"/>
            <person name="Nishida K"/>
            <person name="Terakita A"/>
            <person name="Kuratani S"/>
            <person name="Sato K"/>
            <person name="Hyodo S Kuraku.S."/>
        </authorList>
    </citation>
    <scope>NUCLEOTIDE SEQUENCE [LARGE SCALE GENOMIC DNA]</scope>
</reference>
<keyword evidence="3" id="KW-1185">Reference proteome</keyword>
<dbReference type="Proteomes" id="UP000287033">
    <property type="component" value="Unassembled WGS sequence"/>
</dbReference>
<feature type="compositionally biased region" description="Polar residues" evidence="1">
    <location>
        <begin position="45"/>
        <end position="55"/>
    </location>
</feature>
<accession>A0A401T4T8</accession>
<organism evidence="2 3">
    <name type="scientific">Chiloscyllium punctatum</name>
    <name type="common">Brownbanded bambooshark</name>
    <name type="synonym">Hemiscyllium punctatum</name>
    <dbReference type="NCBI Taxonomy" id="137246"/>
    <lineage>
        <taxon>Eukaryota</taxon>
        <taxon>Metazoa</taxon>
        <taxon>Chordata</taxon>
        <taxon>Craniata</taxon>
        <taxon>Vertebrata</taxon>
        <taxon>Chondrichthyes</taxon>
        <taxon>Elasmobranchii</taxon>
        <taxon>Galeomorphii</taxon>
        <taxon>Galeoidea</taxon>
        <taxon>Orectolobiformes</taxon>
        <taxon>Hemiscylliidae</taxon>
        <taxon>Chiloscyllium</taxon>
    </lineage>
</organism>
<dbReference type="EMBL" id="BEZZ01001040">
    <property type="protein sequence ID" value="GCC37683.1"/>
    <property type="molecule type" value="Genomic_DNA"/>
</dbReference>
<evidence type="ECO:0000313" key="2">
    <source>
        <dbReference type="EMBL" id="GCC37683.1"/>
    </source>
</evidence>
<sequence>MVAIGWSRTEQWTGAEQRRWPAGSEVGVVSNPEQEQQPACLEQSRGGQQAPSGDGQQLGAGTMVNTSRVEWVQWAAGPEWTGYSSQQAQSGVGTVVNGPRVEWVQWPAGLE</sequence>
<comment type="caution">
    <text evidence="2">The sequence shown here is derived from an EMBL/GenBank/DDBJ whole genome shotgun (WGS) entry which is preliminary data.</text>
</comment>
<evidence type="ECO:0000256" key="1">
    <source>
        <dbReference type="SAM" id="MobiDB-lite"/>
    </source>
</evidence>
<evidence type="ECO:0000313" key="3">
    <source>
        <dbReference type="Proteomes" id="UP000287033"/>
    </source>
</evidence>
<proteinExistence type="predicted"/>
<gene>
    <name evidence="2" type="ORF">chiPu_0016188</name>
</gene>